<evidence type="ECO:0000256" key="1">
    <source>
        <dbReference type="SAM" id="MobiDB-lite"/>
    </source>
</evidence>
<comment type="caution">
    <text evidence="2">The sequence shown here is derived from an EMBL/GenBank/DDBJ whole genome shotgun (WGS) entry which is preliminary data.</text>
</comment>
<dbReference type="RefSeq" id="WP_119277136.1">
    <property type="nucleotide sequence ID" value="NZ_QWLA01000025.1"/>
</dbReference>
<name>A0A399ETN5_9DEIN</name>
<protein>
    <submittedName>
        <fullName evidence="2">Uncharacterized protein</fullName>
    </submittedName>
</protein>
<keyword evidence="3" id="KW-1185">Reference proteome</keyword>
<evidence type="ECO:0000313" key="2">
    <source>
        <dbReference type="EMBL" id="RIH86856.1"/>
    </source>
</evidence>
<dbReference type="EMBL" id="QWLA01000025">
    <property type="protein sequence ID" value="RIH86856.1"/>
    <property type="molecule type" value="Genomic_DNA"/>
</dbReference>
<reference evidence="2 3" key="1">
    <citation type="submission" date="2018-08" db="EMBL/GenBank/DDBJ databases">
        <title>Meiothermus roseus NBRC 110900 genome sequencing project.</title>
        <authorList>
            <person name="Da Costa M.S."/>
            <person name="Albuquerque L."/>
            <person name="Raposo P."/>
            <person name="Froufe H.J.C."/>
            <person name="Barroso C.S."/>
            <person name="Egas C."/>
        </authorList>
    </citation>
    <scope>NUCLEOTIDE SEQUENCE [LARGE SCALE GENOMIC DNA]</scope>
    <source>
        <strain evidence="2 3">NBRC 110900</strain>
    </source>
</reference>
<dbReference type="OrthoDB" id="5449776at2"/>
<evidence type="ECO:0000313" key="3">
    <source>
        <dbReference type="Proteomes" id="UP000265341"/>
    </source>
</evidence>
<accession>A0A399ETN5</accession>
<dbReference type="AlphaFoldDB" id="A0A399ETN5"/>
<feature type="region of interest" description="Disordered" evidence="1">
    <location>
        <begin position="45"/>
        <end position="66"/>
    </location>
</feature>
<sequence length="66" mass="6999">MDIIQQRIETIVKAVGRPILTGDEGRELIGYEPRGDDEVLVPARALSGLEGPATQPSPDGGDDLEA</sequence>
<organism evidence="2 3">
    <name type="scientific">Calidithermus roseus</name>
    <dbReference type="NCBI Taxonomy" id="1644118"/>
    <lineage>
        <taxon>Bacteria</taxon>
        <taxon>Thermotogati</taxon>
        <taxon>Deinococcota</taxon>
        <taxon>Deinococci</taxon>
        <taxon>Thermales</taxon>
        <taxon>Thermaceae</taxon>
        <taxon>Calidithermus</taxon>
    </lineage>
</organism>
<proteinExistence type="predicted"/>
<gene>
    <name evidence="2" type="ORF">Mrose_01565</name>
</gene>
<dbReference type="Proteomes" id="UP000265341">
    <property type="component" value="Unassembled WGS sequence"/>
</dbReference>